<dbReference type="InterPro" id="IPR054843">
    <property type="entry name" value="Slam_hemophilin_C"/>
</dbReference>
<feature type="chain" id="PRO_5002822858" evidence="3">
    <location>
        <begin position="20"/>
        <end position="360"/>
    </location>
</feature>
<comment type="subcellular location">
    <subcellularLocation>
        <location evidence="1">Cell outer membrane</location>
    </subcellularLocation>
</comment>
<sequence>MKYKALPLLPLAAALAACAGGGVAEPHVPVSIPTATPLPAGEVTLSSDNGNIENINTAGAGSASDAPSRSRRSLDAAPQNTSGISIRQREVEKDYFGYKSKETSFIFKTPGGAQYALSSYADPITVSYSSPDFKIPDRHAGQRLADGSRIFICCSDSGATSYAEITKQDYMKFGAWIGPNGEIDLFAGGFPVGKTPPPAFSYGSSTPETALSKGKITYQVWGIRVRNGQFVTSSYTPPKSGSYYGTLANTPVLSFITANFNSNTLAGKILGNSDYGPDVDIQNATITGPTFSGDATSGGKSGKLEGKFFGKFASTRSSEVSIGGKITFDGDRSLDTVFGGVSYEKKLDDTSQDTNHLTKQ</sequence>
<feature type="region of interest" description="Disordered" evidence="2">
    <location>
        <begin position="41"/>
        <end position="83"/>
    </location>
</feature>
<gene>
    <name evidence="4" type="ordered locus">NGK_2581</name>
</gene>
<evidence type="ECO:0000313" key="4">
    <source>
        <dbReference type="EMBL" id="ACF31180.1"/>
    </source>
</evidence>
<accession>B4RRC3</accession>
<dbReference type="RefSeq" id="WP_003700809.1">
    <property type="nucleotide sequence ID" value="NC_011035.1"/>
</dbReference>
<evidence type="ECO:0000313" key="5">
    <source>
        <dbReference type="Proteomes" id="UP000002564"/>
    </source>
</evidence>
<dbReference type="InterPro" id="IPR011250">
    <property type="entry name" value="OMP/PagP_B-barrel"/>
</dbReference>
<evidence type="ECO:0000256" key="3">
    <source>
        <dbReference type="SAM" id="SignalP"/>
    </source>
</evidence>
<protein>
    <submittedName>
        <fullName evidence="4">Putative hemoglobin receptor component HpuA</fullName>
    </submittedName>
</protein>
<dbReference type="GO" id="GO:0009279">
    <property type="term" value="C:cell outer membrane"/>
    <property type="evidence" value="ECO:0007669"/>
    <property type="project" value="UniProtKB-SubCell"/>
</dbReference>
<dbReference type="PROSITE" id="PS51257">
    <property type="entry name" value="PROKAR_LIPOPROTEIN"/>
    <property type="match status" value="1"/>
</dbReference>
<name>B4RRC3_NEIG2</name>
<feature type="compositionally biased region" description="Low complexity" evidence="2">
    <location>
        <begin position="58"/>
        <end position="67"/>
    </location>
</feature>
<dbReference type="EMBL" id="CP001050">
    <property type="protein sequence ID" value="ACF31180.1"/>
    <property type="molecule type" value="Genomic_DNA"/>
</dbReference>
<dbReference type="HOGENOM" id="CLU_841525_0_0_4"/>
<dbReference type="Pfam" id="PF16960">
    <property type="entry name" value="HpuA"/>
    <property type="match status" value="1"/>
</dbReference>
<organism evidence="4 5">
    <name type="scientific">Neisseria gonorrhoeae (strain NCCP11945)</name>
    <dbReference type="NCBI Taxonomy" id="521006"/>
    <lineage>
        <taxon>Bacteria</taxon>
        <taxon>Pseudomonadati</taxon>
        <taxon>Pseudomonadota</taxon>
        <taxon>Betaproteobacteria</taxon>
        <taxon>Neisseriales</taxon>
        <taxon>Neisseriaceae</taxon>
        <taxon>Neisseria</taxon>
    </lineage>
</organism>
<dbReference type="Proteomes" id="UP000002564">
    <property type="component" value="Chromosome"/>
</dbReference>
<dbReference type="GeneID" id="66754437"/>
<dbReference type="KEGG" id="ngk:NGK_2581"/>
<evidence type="ECO:0000256" key="1">
    <source>
        <dbReference type="ARBA" id="ARBA00004442"/>
    </source>
</evidence>
<dbReference type="InterPro" id="IPR031586">
    <property type="entry name" value="HpuA"/>
</dbReference>
<feature type="compositionally biased region" description="Polar residues" evidence="2">
    <location>
        <begin position="44"/>
        <end position="57"/>
    </location>
</feature>
<dbReference type="SMR" id="B4RRC3"/>
<keyword evidence="4" id="KW-0675">Receptor</keyword>
<proteinExistence type="predicted"/>
<dbReference type="Gene3D" id="2.40.160.90">
    <property type="match status" value="1"/>
</dbReference>
<keyword evidence="3" id="KW-0732">Signal</keyword>
<reference evidence="4 5" key="1">
    <citation type="journal article" date="2008" name="J. Bacteriol.">
        <title>Complete genome sequence of Neisseria gonorrhoeae NCCP11945.</title>
        <authorList>
            <person name="Chung G.T."/>
            <person name="Yoo J.S."/>
            <person name="Oh H.B."/>
            <person name="Lee Y.S."/>
            <person name="Cha S.H."/>
            <person name="Kim S.J."/>
            <person name="Yoo C.K."/>
        </authorList>
    </citation>
    <scope>NUCLEOTIDE SEQUENCE [LARGE SCALE GENOMIC DNA]</scope>
    <source>
        <strain evidence="4 5">NCCP11945</strain>
    </source>
</reference>
<dbReference type="AlphaFoldDB" id="B4RRC3"/>
<dbReference type="SUPFAM" id="SSF56925">
    <property type="entry name" value="OMPA-like"/>
    <property type="match status" value="1"/>
</dbReference>
<dbReference type="NCBIfam" id="NF041636">
    <property type="entry name" value="slam_lipo"/>
    <property type="match status" value="1"/>
</dbReference>
<feature type="signal peptide" evidence="3">
    <location>
        <begin position="1"/>
        <end position="19"/>
    </location>
</feature>
<evidence type="ECO:0000256" key="2">
    <source>
        <dbReference type="SAM" id="MobiDB-lite"/>
    </source>
</evidence>